<protein>
    <submittedName>
        <fullName evidence="2">Conserved hypothetical membrane protein Msm_0422</fullName>
    </submittedName>
</protein>
<dbReference type="AlphaFoldDB" id="A5UK99"/>
<evidence type="ECO:0000256" key="1">
    <source>
        <dbReference type="SAM" id="Phobius"/>
    </source>
</evidence>
<keyword evidence="3" id="KW-1185">Reference proteome</keyword>
<reference evidence="2 3" key="1">
    <citation type="journal article" date="2007" name="Proc. Natl. Acad. Sci. U.S.A.">
        <title>Genomic and metabolic adaptations of Methanobrevibacter smithii to the human gut.</title>
        <authorList>
            <person name="Samuel B.S."/>
            <person name="Hansen E.E."/>
            <person name="Manchester J.K."/>
            <person name="Coutinho P.M."/>
            <person name="Henrissat B."/>
            <person name="Fulton R."/>
            <person name="Latreille P."/>
            <person name="Kim K."/>
            <person name="Wilson R.K."/>
            <person name="Gordon J.I."/>
        </authorList>
    </citation>
    <scope>NUCLEOTIDE SEQUENCE [LARGE SCALE GENOMIC DNA]</scope>
    <source>
        <strain evidence="3">ATCC 35061 / DSM 861 / OCM 144 / PS</strain>
    </source>
</reference>
<feature type="transmembrane region" description="Helical" evidence="1">
    <location>
        <begin position="6"/>
        <end position="26"/>
    </location>
</feature>
<dbReference type="KEGG" id="msi:Msm_0422"/>
<organism evidence="2 3">
    <name type="scientific">Methanobrevibacter smithii (strain ATCC 35061 / DSM 861 / OCM 144 / PS)</name>
    <dbReference type="NCBI Taxonomy" id="420247"/>
    <lineage>
        <taxon>Archaea</taxon>
        <taxon>Methanobacteriati</taxon>
        <taxon>Methanobacteriota</taxon>
        <taxon>Methanomada group</taxon>
        <taxon>Methanobacteria</taxon>
        <taxon>Methanobacteriales</taxon>
        <taxon>Methanobacteriaceae</taxon>
        <taxon>Methanobrevibacter</taxon>
    </lineage>
</organism>
<keyword evidence="1" id="KW-0472">Membrane</keyword>
<gene>
    <name evidence="2" type="ordered locus">Msm_0422</name>
</gene>
<proteinExistence type="predicted"/>
<feature type="transmembrane region" description="Helical" evidence="1">
    <location>
        <begin position="160"/>
        <end position="177"/>
    </location>
</feature>
<dbReference type="Proteomes" id="UP000001992">
    <property type="component" value="Chromosome"/>
</dbReference>
<dbReference type="eggNOG" id="arCOG06480">
    <property type="taxonomic scope" value="Archaea"/>
</dbReference>
<dbReference type="EnsemblBacteria" id="ABQ86627">
    <property type="protein sequence ID" value="ABQ86627"/>
    <property type="gene ID" value="Msm_0422"/>
</dbReference>
<name>A5UK99_METS3</name>
<feature type="transmembrane region" description="Helical" evidence="1">
    <location>
        <begin position="47"/>
        <end position="63"/>
    </location>
</feature>
<sequence>MKRNNIILAGFIFILFAGVLFITDIFNPIIRPITRVFLMGSSKGKDILFFGLFGLFLILSQTFTLKNKDIDSDKYLKIAICVGCLLLISGIIAEILFRQSLGIPLNVTFMSESSQAASTSILHTHLLKSIFGEAVTSLIGPFISSGINTGVGLYTYVPNIAKTAIILFPILFILEILANQKRLAPTAILLSFFSTCLLIGALDGGMFSTPSMLGICGLFLVYRNHYYFDYYIGGVVLKNKKILNDSKKEYPYYKDAGLSEVKFHLHRLLPYIIAILFITLRISIAIFGANDEYYTLEVVNPADNIELNDFPVESIHHSENKTVYTLDSNYNELNLIKDLKIPLNNKCDYYTISWNIYSYI</sequence>
<feature type="transmembrane region" description="Helical" evidence="1">
    <location>
        <begin position="189"/>
        <end position="222"/>
    </location>
</feature>
<dbReference type="PATRIC" id="fig|420247.28.peg.424"/>
<dbReference type="HOGENOM" id="CLU_848915_0_0_2"/>
<keyword evidence="1" id="KW-1133">Transmembrane helix</keyword>
<feature type="transmembrane region" description="Helical" evidence="1">
    <location>
        <begin position="268"/>
        <end position="287"/>
    </location>
</feature>
<feature type="transmembrane region" description="Helical" evidence="1">
    <location>
        <begin position="75"/>
        <end position="97"/>
    </location>
</feature>
<evidence type="ECO:0000313" key="3">
    <source>
        <dbReference type="Proteomes" id="UP000001992"/>
    </source>
</evidence>
<evidence type="ECO:0000313" key="2">
    <source>
        <dbReference type="EMBL" id="ABQ86627.1"/>
    </source>
</evidence>
<dbReference type="BioCyc" id="MSMI420247:GHWZ-427-MONOMER"/>
<accession>A5UK99</accession>
<dbReference type="STRING" id="420247.Msm_0422"/>
<dbReference type="EMBL" id="CP000678">
    <property type="protein sequence ID" value="ABQ86627.1"/>
    <property type="molecule type" value="Genomic_DNA"/>
</dbReference>
<keyword evidence="1" id="KW-0812">Transmembrane</keyword>